<keyword evidence="1" id="KW-0732">Signal</keyword>
<dbReference type="Proteomes" id="UP000501812">
    <property type="component" value="Chromosome"/>
</dbReference>
<dbReference type="NCBIfam" id="TIGR02601">
    <property type="entry name" value="autotrns_rpt"/>
    <property type="match status" value="6"/>
</dbReference>
<protein>
    <submittedName>
        <fullName evidence="5">Uncharacterized protein</fullName>
    </submittedName>
</protein>
<gene>
    <name evidence="5" type="ORF">HHL09_23885</name>
</gene>
<dbReference type="InterPro" id="IPR011050">
    <property type="entry name" value="Pectin_lyase_fold/virulence"/>
</dbReference>
<sequence length="2003" mass="205296">MRIRRLRALALLIWPLLVTEAFAQRQMESLGRGVMALRKNSTQIYIGWRLLGNDPQDVAFNLYRSANGGAAVKLNASPLAASTNYTDTPPSLASVSYTYSVRPVLDGSEVPDTWANPAVTGSTLPANPPTRQYFPVPIQPTPDGAGHKVKFCWVGDLDGDGEYDFVIDRHHPDTAARQFLEAYKRDGTFLWRMDMGPNSVDQYNIEPGSSAISIGHGDNVTVYDMDGDGKAEVIVRTAKGVVLPDGTTITAATDNIQYLSVIDGLTGAERARATVPNPYIADGPLNGHMGIFYADGQRPSVLLQAKNRIGDGAFQGLITAWDFRNGVLSQRWSWDDDGVHAPEGHQIRIGDPDNDGKDEFCDIGFSIDDNGSLLYSIGEVTHGDRFHTTDIDPDRPGLETYIIQQNNPSGLATALFDSANGSFIKKWYAGAVVDVGRGVISDMDSAHKGYEMFSTQAGIFNAKGEQIYSAQPFPPEAIWWDADLGREFIATVGSTAESPAISKFNPASPAGLTRLYTIYNETPPGVYQAYGGRPAFWGDILGDWREELLCVANDNSELRIYTTKLDASNRVYALMHNPQYRCQATTKGYVQASYTDYYLGHGMTVPQPPPMVQADLAWRGGAGSSQWDLGATSAWTADGVARAFASGKTVRFDIGADATTPIVLSGTLNPGNVAVYSPKDQTLDGSGGSLSGSMKLMKAGSGSFTITGSHSYNGSTTIWDGALNIDGTLAQSPVTVWGGTYGGKGAKGEKGGRLGGSGSIGQAVTLQYRGAIAPGNGMGHAATLSLAGGLSAQDSSVFALDLSDDPGGTTRPNDKIAVTGNLTLAGAVHIHINALNGQLAPGTYTLLTYSGSLTGSLANLSVTIPPGTPHTLAAGGGAITLEVPVTRAPTAVTWRGSGTAWDLASSPNWLVSGASGIFVAGDSVAFDGSGAASSTVDLKTILPTSGVTVDSATNYSFTGSGSLSGSGGLTKSGSGTLALGTVNDYTGPTRITGGVLAISSLGDAGSPGSIGAASASAANLVIDGGALRLTGSQTNTNRDLSFGPSGATLEVALGNSTMQISGTASGGGKLVKAGPGTLILASANTYSGGTVVDCGTIYLAGATPNSSGLGTGNVTLNKGTLSMANVQASETAAWNMIVPSGGTGRLNADGRCTLTGSLTGSGDFTFHTPYVRTELQGNWSAFTGRIFVITDSDGGDFRIRSSAGYPLAALDLANDVYAYYQSTMGSDLTLSIGTLSGASESRLLGGPTANRTLTWQVGARNESSTFAGVIGNSTGPTALTKTGSGVLTLTGPCTYTGATNIQQGTLRINGATSGTTITVQGGAALGGSGSVTGNVQVQGGGILEHGAISGAPLSISGNLILNGPISFRPGTMAEAGTYTVATFTGSLAGTQQFTWLPPQGTFLSASFNVVPASGSTPGRIELTLTPPLRPPATLVWSGTADSGWNSANWLLDGNAASFSDGDTARFTDAGNATSPVVIATDVVPTAVLVESTKNYTFSGSGLITGNASLTKAGSGTLNLMSAHTYSGGTFLNGGTLYTSTEAAMAAIGTGPIVFNGGTLQQLDNTATYSSASYSIQVPAGQTGTLRTDSRMDLSGSLSGSGTLNVHVPWLRFKVMGNWSAFGGTLNLTTDADGGLFRLANTAGLPSASLSMASGVTTLSFLNQNHSIPMGSLSGPAGSFLSGIVPDNNTPGAYTVTWKIGDRNIDSTFAGVIQNGSGTSRSAIEKSGRGTLVLSGTNTYTGPTTVSDGKLLIDGSLANTATTVASSGTLGGNGSIAGAVTVHGTLSPGSGAVGTLACSSGLVLSSSSKLSYELGSVAASDKLQVAGPFTLDGSIDVSPLPGFGAGTYTLAAYSGTLTDNGLAVGTLPDGFTATVEASGGSVRLVVVQNLSAFGQWQLEYFGSASDPEAAPDADPDHDGSSNDTEFRLGLDPKNGGASFRATGSLAPSGLTLIWPSAPELSFEIHRSGSLDGPWQTMATVTGTGSFTDTAPPEGKCFYRIVLLP</sequence>
<evidence type="ECO:0000259" key="4">
    <source>
        <dbReference type="Pfam" id="PF21348"/>
    </source>
</evidence>
<dbReference type="InterPro" id="IPR013425">
    <property type="entry name" value="Autotrns_rpt"/>
</dbReference>
<dbReference type="InterPro" id="IPR028994">
    <property type="entry name" value="Integrin_alpha_N"/>
</dbReference>
<dbReference type="PANTHER" id="PTHR43118">
    <property type="entry name" value="RHAMNOGALACTURONAN LYASE (EUROFUNG)"/>
    <property type="match status" value="1"/>
</dbReference>
<dbReference type="InterPro" id="IPR013783">
    <property type="entry name" value="Ig-like_fold"/>
</dbReference>
<reference evidence="5 6" key="1">
    <citation type="submission" date="2020-04" db="EMBL/GenBank/DDBJ databases">
        <title>Luteolibacter sp. G-1-1-1 isolated from soil.</title>
        <authorList>
            <person name="Dahal R.H."/>
        </authorList>
    </citation>
    <scope>NUCLEOTIDE SEQUENCE [LARGE SCALE GENOMIC DNA]</scope>
    <source>
        <strain evidence="5 6">G-1-1-1</strain>
    </source>
</reference>
<dbReference type="Pfam" id="PF12951">
    <property type="entry name" value="PATR"/>
    <property type="match status" value="6"/>
</dbReference>
<feature type="domain" description="Rhamnogalacturonan I lyase beta-sheet" evidence="3">
    <location>
        <begin position="25"/>
        <end position="111"/>
    </location>
</feature>
<feature type="compositionally biased region" description="Basic and acidic residues" evidence="2">
    <location>
        <begin position="1913"/>
        <end position="1929"/>
    </location>
</feature>
<feature type="region of interest" description="Disordered" evidence="2">
    <location>
        <begin position="1903"/>
        <end position="1931"/>
    </location>
</feature>
<dbReference type="Gene3D" id="2.60.40.10">
    <property type="entry name" value="Immunoglobulins"/>
    <property type="match status" value="1"/>
</dbReference>
<feature type="domain" description="Rhamnogalacturonan lyase family 11 C-terminal" evidence="4">
    <location>
        <begin position="150"/>
        <end position="608"/>
    </location>
</feature>
<evidence type="ECO:0000256" key="1">
    <source>
        <dbReference type="ARBA" id="ARBA00022729"/>
    </source>
</evidence>
<dbReference type="InterPro" id="IPR012332">
    <property type="entry name" value="Autotransporter_pectin_lyase_C"/>
</dbReference>
<dbReference type="Pfam" id="PF21348">
    <property type="entry name" value="RGL11_C"/>
    <property type="match status" value="1"/>
</dbReference>
<dbReference type="Pfam" id="PF18370">
    <property type="entry name" value="RGI_lyase"/>
    <property type="match status" value="1"/>
</dbReference>
<dbReference type="InterPro" id="IPR041624">
    <property type="entry name" value="RGI_lyase"/>
</dbReference>
<dbReference type="Gene3D" id="2.160.20.20">
    <property type="match status" value="1"/>
</dbReference>
<evidence type="ECO:0000256" key="2">
    <source>
        <dbReference type="SAM" id="MobiDB-lite"/>
    </source>
</evidence>
<accession>A0A858RPB0</accession>
<organism evidence="5 6">
    <name type="scientific">Luteolibacter luteus</name>
    <dbReference type="NCBI Taxonomy" id="2728835"/>
    <lineage>
        <taxon>Bacteria</taxon>
        <taxon>Pseudomonadati</taxon>
        <taxon>Verrucomicrobiota</taxon>
        <taxon>Verrucomicrobiia</taxon>
        <taxon>Verrucomicrobiales</taxon>
        <taxon>Verrucomicrobiaceae</taxon>
        <taxon>Luteolibacter</taxon>
    </lineage>
</organism>
<name>A0A858RPB0_9BACT</name>
<evidence type="ECO:0000313" key="6">
    <source>
        <dbReference type="Proteomes" id="UP000501812"/>
    </source>
</evidence>
<dbReference type="KEGG" id="luo:HHL09_23885"/>
<dbReference type="SUPFAM" id="SSF51126">
    <property type="entry name" value="Pectin lyase-like"/>
    <property type="match status" value="2"/>
</dbReference>
<evidence type="ECO:0000259" key="3">
    <source>
        <dbReference type="Pfam" id="PF18370"/>
    </source>
</evidence>
<keyword evidence="6" id="KW-1185">Reference proteome</keyword>
<dbReference type="InterPro" id="IPR049366">
    <property type="entry name" value="RGL11_C"/>
</dbReference>
<dbReference type="PANTHER" id="PTHR43118:SF1">
    <property type="entry name" value="RHAMNOGALACTURONAN LYASE (EUROFUNG)"/>
    <property type="match status" value="1"/>
</dbReference>
<dbReference type="RefSeq" id="WP_169457179.1">
    <property type="nucleotide sequence ID" value="NZ_CP051774.1"/>
</dbReference>
<proteinExistence type="predicted"/>
<dbReference type="InterPro" id="IPR034641">
    <property type="entry name" value="RGL11"/>
</dbReference>
<dbReference type="EMBL" id="CP051774">
    <property type="protein sequence ID" value="QJE98692.1"/>
    <property type="molecule type" value="Genomic_DNA"/>
</dbReference>
<evidence type="ECO:0000313" key="5">
    <source>
        <dbReference type="EMBL" id="QJE98692.1"/>
    </source>
</evidence>
<dbReference type="SUPFAM" id="SSF69318">
    <property type="entry name" value="Integrin alpha N-terminal domain"/>
    <property type="match status" value="1"/>
</dbReference>